<dbReference type="Pfam" id="PF08216">
    <property type="entry name" value="CTNNBL"/>
    <property type="match status" value="1"/>
</dbReference>
<name>M4BHN6_HYAAE</name>
<keyword evidence="5" id="KW-0539">Nucleus</keyword>
<evidence type="ECO:0000256" key="5">
    <source>
        <dbReference type="ARBA" id="ARBA00023242"/>
    </source>
</evidence>
<evidence type="ECO:0000256" key="4">
    <source>
        <dbReference type="ARBA" id="ARBA00023054"/>
    </source>
</evidence>
<organism evidence="7 8">
    <name type="scientific">Hyaloperonospora arabidopsidis (strain Emoy2)</name>
    <name type="common">Downy mildew agent</name>
    <name type="synonym">Peronospora arabidopsidis</name>
    <dbReference type="NCBI Taxonomy" id="559515"/>
    <lineage>
        <taxon>Eukaryota</taxon>
        <taxon>Sar</taxon>
        <taxon>Stramenopiles</taxon>
        <taxon>Oomycota</taxon>
        <taxon>Peronosporomycetes</taxon>
        <taxon>Peronosporales</taxon>
        <taxon>Peronosporaceae</taxon>
        <taxon>Hyaloperonospora</taxon>
    </lineage>
</organism>
<dbReference type="PANTHER" id="PTHR14978:SF0">
    <property type="entry name" value="BETA-CATENIN-LIKE PROTEIN 1"/>
    <property type="match status" value="1"/>
</dbReference>
<keyword evidence="4" id="KW-0175">Coiled coil</keyword>
<evidence type="ECO:0000313" key="8">
    <source>
        <dbReference type="Proteomes" id="UP000011713"/>
    </source>
</evidence>
<protein>
    <recommendedName>
        <fullName evidence="6">Beta-catenin-like protein 1 N-terminal domain-containing protein</fullName>
    </recommendedName>
</protein>
<dbReference type="AlphaFoldDB" id="M4BHN6"/>
<dbReference type="VEuPathDB" id="FungiDB:HpaG805912"/>
<keyword evidence="8" id="KW-1185">Reference proteome</keyword>
<reference evidence="8" key="1">
    <citation type="journal article" date="2010" name="Science">
        <title>Signatures of adaptation to obligate biotrophy in the Hyaloperonospora arabidopsidis genome.</title>
        <authorList>
            <person name="Baxter L."/>
            <person name="Tripathy S."/>
            <person name="Ishaque N."/>
            <person name="Boot N."/>
            <person name="Cabral A."/>
            <person name="Kemen E."/>
            <person name="Thines M."/>
            <person name="Ah-Fong A."/>
            <person name="Anderson R."/>
            <person name="Badejoko W."/>
            <person name="Bittner-Eddy P."/>
            <person name="Boore J.L."/>
            <person name="Chibucos M.C."/>
            <person name="Coates M."/>
            <person name="Dehal P."/>
            <person name="Delehaunty K."/>
            <person name="Dong S."/>
            <person name="Downton P."/>
            <person name="Dumas B."/>
            <person name="Fabro G."/>
            <person name="Fronick C."/>
            <person name="Fuerstenberg S.I."/>
            <person name="Fulton L."/>
            <person name="Gaulin E."/>
            <person name="Govers F."/>
            <person name="Hughes L."/>
            <person name="Humphray S."/>
            <person name="Jiang R.H."/>
            <person name="Judelson H."/>
            <person name="Kamoun S."/>
            <person name="Kyung K."/>
            <person name="Meijer H."/>
            <person name="Minx P."/>
            <person name="Morris P."/>
            <person name="Nelson J."/>
            <person name="Phuntumart V."/>
            <person name="Qutob D."/>
            <person name="Rehmany A."/>
            <person name="Rougon-Cardoso A."/>
            <person name="Ryden P."/>
            <person name="Torto-Alalibo T."/>
            <person name="Studholme D."/>
            <person name="Wang Y."/>
            <person name="Win J."/>
            <person name="Wood J."/>
            <person name="Clifton S.W."/>
            <person name="Rogers J."/>
            <person name="Van den Ackerveken G."/>
            <person name="Jones J.D."/>
            <person name="McDowell J.M."/>
            <person name="Beynon J."/>
            <person name="Tyler B.M."/>
        </authorList>
    </citation>
    <scope>NUCLEOTIDE SEQUENCE [LARGE SCALE GENOMIC DNA]</scope>
    <source>
        <strain evidence="8">Emoy2</strain>
    </source>
</reference>
<keyword evidence="3" id="KW-0677">Repeat</keyword>
<dbReference type="STRING" id="559515.M4BHN6"/>
<evidence type="ECO:0000256" key="3">
    <source>
        <dbReference type="ARBA" id="ARBA00022737"/>
    </source>
</evidence>
<dbReference type="Gene3D" id="1.25.10.10">
    <property type="entry name" value="Leucine-rich Repeat Variant"/>
    <property type="match status" value="1"/>
</dbReference>
<dbReference type="EMBL" id="JH598269">
    <property type="status" value="NOT_ANNOTATED_CDS"/>
    <property type="molecule type" value="Genomic_DNA"/>
</dbReference>
<feature type="domain" description="Beta-catenin-like protein 1 N-terminal" evidence="6">
    <location>
        <begin position="35"/>
        <end position="127"/>
    </location>
</feature>
<reference evidence="7" key="2">
    <citation type="submission" date="2015-06" db="UniProtKB">
        <authorList>
            <consortium name="EnsemblProtists"/>
        </authorList>
    </citation>
    <scope>IDENTIFICATION</scope>
    <source>
        <strain evidence="7">Emoy2</strain>
    </source>
</reference>
<sequence length="127" mass="13868">MESHFERVLAAPVAAKRPAASTLAPLAAKQPRVSSKAIAAKISAVVDGAEEQEGDALDARSLKSMANSLLKEVQRNALDREKHADDPLKFLESELALNLQLERWQQVAAKPELFGVMMELQTFSLLC</sequence>
<dbReference type="Proteomes" id="UP000011713">
    <property type="component" value="Unassembled WGS sequence"/>
</dbReference>
<comment type="subcellular location">
    <subcellularLocation>
        <location evidence="1">Nucleus</location>
    </subcellularLocation>
</comment>
<dbReference type="InParanoid" id="M4BHN6"/>
<dbReference type="SMART" id="SM01156">
    <property type="entry name" value="DUF1716"/>
    <property type="match status" value="1"/>
</dbReference>
<dbReference type="eggNOG" id="KOG2734">
    <property type="taxonomic scope" value="Eukaryota"/>
</dbReference>
<dbReference type="PANTHER" id="PTHR14978">
    <property type="entry name" value="BETA-CATENIN-LIKE PROTEIN 1 NUCLEAR ASSOCIATED PROTEIN"/>
    <property type="match status" value="1"/>
</dbReference>
<dbReference type="HOGENOM" id="CLU_1974789_0_0_1"/>
<dbReference type="InterPro" id="IPR013180">
    <property type="entry name" value="CTNNBL1_N"/>
</dbReference>
<proteinExistence type="predicted"/>
<evidence type="ECO:0000256" key="1">
    <source>
        <dbReference type="ARBA" id="ARBA00004123"/>
    </source>
</evidence>
<dbReference type="InterPro" id="IPR011989">
    <property type="entry name" value="ARM-like"/>
</dbReference>
<dbReference type="InterPro" id="IPR039678">
    <property type="entry name" value="CTNNBL1"/>
</dbReference>
<evidence type="ECO:0000259" key="6">
    <source>
        <dbReference type="SMART" id="SM01156"/>
    </source>
</evidence>
<keyword evidence="2" id="KW-0597">Phosphoprotein</keyword>
<accession>M4BHN6</accession>
<dbReference type="GO" id="GO:0005681">
    <property type="term" value="C:spliceosomal complex"/>
    <property type="evidence" value="ECO:0007669"/>
    <property type="project" value="TreeGrafter"/>
</dbReference>
<evidence type="ECO:0000256" key="2">
    <source>
        <dbReference type="ARBA" id="ARBA00022553"/>
    </source>
</evidence>
<dbReference type="EnsemblProtists" id="HpaT805912">
    <property type="protein sequence ID" value="HpaP805912"/>
    <property type="gene ID" value="HpaG805912"/>
</dbReference>
<evidence type="ECO:0000313" key="7">
    <source>
        <dbReference type="EnsemblProtists" id="HpaP805912"/>
    </source>
</evidence>